<evidence type="ECO:0000256" key="3">
    <source>
        <dbReference type="ARBA" id="ARBA00022741"/>
    </source>
</evidence>
<dbReference type="InterPro" id="IPR000623">
    <property type="entry name" value="Shikimate_kinase/TSH1"/>
</dbReference>
<accession>L0KXG9</accession>
<evidence type="ECO:0000256" key="6">
    <source>
        <dbReference type="ARBA" id="ARBA00023141"/>
    </source>
</evidence>
<dbReference type="SUPFAM" id="SSF52540">
    <property type="entry name" value="P-loop containing nucleoside triphosphate hydrolases"/>
    <property type="match status" value="1"/>
</dbReference>
<dbReference type="OrthoDB" id="8730at2157"/>
<dbReference type="InterPro" id="IPR027417">
    <property type="entry name" value="P-loop_NTPase"/>
</dbReference>
<keyword evidence="5" id="KW-0067">ATP-binding</keyword>
<dbReference type="STRING" id="867904.Metho_0506"/>
<evidence type="ECO:0000256" key="1">
    <source>
        <dbReference type="ARBA" id="ARBA00022605"/>
    </source>
</evidence>
<evidence type="ECO:0000256" key="2">
    <source>
        <dbReference type="ARBA" id="ARBA00022679"/>
    </source>
</evidence>
<evidence type="ECO:0000256" key="4">
    <source>
        <dbReference type="ARBA" id="ARBA00022777"/>
    </source>
</evidence>
<keyword evidence="1" id="KW-0028">Amino-acid biosynthesis</keyword>
<dbReference type="GO" id="GO:0005524">
    <property type="term" value="F:ATP binding"/>
    <property type="evidence" value="ECO:0007669"/>
    <property type="project" value="UniProtKB-KW"/>
</dbReference>
<dbReference type="GO" id="GO:0005829">
    <property type="term" value="C:cytosol"/>
    <property type="evidence" value="ECO:0007669"/>
    <property type="project" value="TreeGrafter"/>
</dbReference>
<proteinExistence type="inferred from homology"/>
<evidence type="ECO:0000256" key="5">
    <source>
        <dbReference type="ARBA" id="ARBA00022840"/>
    </source>
</evidence>
<evidence type="ECO:0000313" key="7">
    <source>
        <dbReference type="EMBL" id="AGB48773.1"/>
    </source>
</evidence>
<dbReference type="PANTHER" id="PTHR21087:SF16">
    <property type="entry name" value="SHIKIMATE KINASE 1, CHLOROPLASTIC"/>
    <property type="match status" value="1"/>
</dbReference>
<dbReference type="GeneID" id="14407612"/>
<dbReference type="EMBL" id="CP003362">
    <property type="protein sequence ID" value="AGB48773.1"/>
    <property type="molecule type" value="Genomic_DNA"/>
</dbReference>
<keyword evidence="6" id="KW-0057">Aromatic amino acid biosynthesis</keyword>
<dbReference type="HAMAP" id="MF_00109">
    <property type="entry name" value="Shikimate_kinase"/>
    <property type="match status" value="1"/>
</dbReference>
<organism evidence="7 8">
    <name type="scientific">Methanomethylovorans hollandica (strain DSM 15978 / NBRC 107637 / DMS1)</name>
    <dbReference type="NCBI Taxonomy" id="867904"/>
    <lineage>
        <taxon>Archaea</taxon>
        <taxon>Methanobacteriati</taxon>
        <taxon>Methanobacteriota</taxon>
        <taxon>Stenosarchaea group</taxon>
        <taxon>Methanomicrobia</taxon>
        <taxon>Methanosarcinales</taxon>
        <taxon>Methanosarcinaceae</taxon>
        <taxon>Methanomethylovorans</taxon>
    </lineage>
</organism>
<dbReference type="KEGG" id="mhz:Metho_0506"/>
<dbReference type="GO" id="GO:0009073">
    <property type="term" value="P:aromatic amino acid family biosynthetic process"/>
    <property type="evidence" value="ECO:0007669"/>
    <property type="project" value="UniProtKB-KW"/>
</dbReference>
<gene>
    <name evidence="7" type="ordered locus">Metho_0506</name>
</gene>
<evidence type="ECO:0000313" key="8">
    <source>
        <dbReference type="Proteomes" id="UP000010866"/>
    </source>
</evidence>
<keyword evidence="3" id="KW-0547">Nucleotide-binding</keyword>
<dbReference type="Proteomes" id="UP000010866">
    <property type="component" value="Chromosome"/>
</dbReference>
<dbReference type="GO" id="GO:0004765">
    <property type="term" value="F:shikimate kinase activity"/>
    <property type="evidence" value="ECO:0007669"/>
    <property type="project" value="TreeGrafter"/>
</dbReference>
<dbReference type="HOGENOM" id="CLU_057607_4_1_2"/>
<reference evidence="8" key="1">
    <citation type="submission" date="2012-02" db="EMBL/GenBank/DDBJ databases">
        <title>Complete sequence of chromosome of Methanomethylovorans hollandica DSM 15978.</title>
        <authorList>
            <person name="Lucas S."/>
            <person name="Copeland A."/>
            <person name="Lapidus A."/>
            <person name="Glavina del Rio T."/>
            <person name="Dalin E."/>
            <person name="Tice H."/>
            <person name="Bruce D."/>
            <person name="Goodwin L."/>
            <person name="Pitluck S."/>
            <person name="Peters L."/>
            <person name="Mikhailova N."/>
            <person name="Held B."/>
            <person name="Kyrpides N."/>
            <person name="Mavromatis K."/>
            <person name="Ivanova N."/>
            <person name="Brettin T."/>
            <person name="Detter J.C."/>
            <person name="Han C."/>
            <person name="Larimer F."/>
            <person name="Land M."/>
            <person name="Hauser L."/>
            <person name="Markowitz V."/>
            <person name="Cheng J.-F."/>
            <person name="Hugenholtz P."/>
            <person name="Woyke T."/>
            <person name="Wu D."/>
            <person name="Spring S."/>
            <person name="Schroeder M."/>
            <person name="Brambilla E."/>
            <person name="Klenk H.-P."/>
            <person name="Eisen J.A."/>
        </authorList>
    </citation>
    <scope>NUCLEOTIDE SEQUENCE [LARGE SCALE GENOMIC DNA]</scope>
    <source>
        <strain evidence="8">DSM 15978 / NBRC 107637 / DMS1</strain>
    </source>
</reference>
<dbReference type="PRINTS" id="PR01100">
    <property type="entry name" value="SHIKIMTKNASE"/>
</dbReference>
<dbReference type="AlphaFoldDB" id="L0KXG9"/>
<dbReference type="Pfam" id="PF01202">
    <property type="entry name" value="SKI"/>
    <property type="match status" value="1"/>
</dbReference>
<keyword evidence="8" id="KW-1185">Reference proteome</keyword>
<keyword evidence="2" id="KW-0808">Transferase</keyword>
<dbReference type="InterPro" id="IPR031322">
    <property type="entry name" value="Shikimate/glucono_kinase"/>
</dbReference>
<dbReference type="RefSeq" id="WP_015323942.1">
    <property type="nucleotide sequence ID" value="NC_019977.1"/>
</dbReference>
<dbReference type="Gene3D" id="3.40.50.300">
    <property type="entry name" value="P-loop containing nucleotide triphosphate hydrolases"/>
    <property type="match status" value="1"/>
</dbReference>
<dbReference type="CDD" id="cd00464">
    <property type="entry name" value="SK"/>
    <property type="match status" value="1"/>
</dbReference>
<dbReference type="GO" id="GO:0008652">
    <property type="term" value="P:amino acid biosynthetic process"/>
    <property type="evidence" value="ECO:0007669"/>
    <property type="project" value="UniProtKB-KW"/>
</dbReference>
<name>L0KXG9_METHD</name>
<sequence length="170" mass="18981">MNITMIGMPGSGKTSIGREVARILECDFVDIDQLVRKKAGLSLQDIIDTEGDEALVKMEEKIVVGLKINDRMVISPGGSIVYSDKAMNYLKEKTIIIFLHTPLSRVKQQINNQDSRGIVGLKGRSFEILFAERFPLYQKYADMSIDIGDRDTISSVAAKIVEAVRYVPEK</sequence>
<keyword evidence="4 7" id="KW-0418">Kinase</keyword>
<protein>
    <submittedName>
        <fullName evidence="7">Shikimate kinase</fullName>
    </submittedName>
</protein>
<dbReference type="PANTHER" id="PTHR21087">
    <property type="entry name" value="SHIKIMATE KINASE"/>
    <property type="match status" value="1"/>
</dbReference>